<accession>A0AAN8RQD3</accession>
<proteinExistence type="predicted"/>
<dbReference type="AlphaFoldDB" id="A0AAN8RQD3"/>
<feature type="domain" description="DNA2/NAM7 helicase helicase" evidence="2">
    <location>
        <begin position="413"/>
        <end position="487"/>
    </location>
</feature>
<evidence type="ECO:0000256" key="1">
    <source>
        <dbReference type="SAM" id="MobiDB-lite"/>
    </source>
</evidence>
<dbReference type="GO" id="GO:0004386">
    <property type="term" value="F:helicase activity"/>
    <property type="evidence" value="ECO:0007669"/>
    <property type="project" value="InterPro"/>
</dbReference>
<feature type="compositionally biased region" description="Basic and acidic residues" evidence="1">
    <location>
        <begin position="537"/>
        <end position="548"/>
    </location>
</feature>
<dbReference type="PANTHER" id="PTHR10887">
    <property type="entry name" value="DNA2/NAM7 HELICASE FAMILY"/>
    <property type="match status" value="1"/>
</dbReference>
<dbReference type="EMBL" id="JAVHNR010000002">
    <property type="protein sequence ID" value="KAK6351312.1"/>
    <property type="molecule type" value="Genomic_DNA"/>
</dbReference>
<feature type="region of interest" description="Disordered" evidence="1">
    <location>
        <begin position="535"/>
        <end position="572"/>
    </location>
</feature>
<organism evidence="3 4">
    <name type="scientific">Orbilia javanica</name>
    <dbReference type="NCBI Taxonomy" id="47235"/>
    <lineage>
        <taxon>Eukaryota</taxon>
        <taxon>Fungi</taxon>
        <taxon>Dikarya</taxon>
        <taxon>Ascomycota</taxon>
        <taxon>Pezizomycotina</taxon>
        <taxon>Orbiliomycetes</taxon>
        <taxon>Orbiliales</taxon>
        <taxon>Orbiliaceae</taxon>
        <taxon>Orbilia</taxon>
    </lineage>
</organism>
<sequence>MCINILPKALRAVSLNRKRNTLVIEFDPDACESNLPRTLASDPDLSRVFQDVLGCQHLEIYLHEPKPAALAKLTQFLPAIEGKLTMIDYFDRKIAGRGCAPNFSRSEIGYKKAWEIAIDEEFETECEVLTECLGGNVGLHVQFDDTITVFYERNRPYTHEAHPLEGEPTFKIKFPDGELVPAYCSLKQVDKYNSSGFLELTLSNKSDKHLAEIKKSSPAEFQLFPCASERRKRQQIYTLNEIMKALKEKTSVDLKSIVWGAGDQEAMRKVDPVLEKCPHLERLDTYQAEAFRHMLHREEGSTNVVLISGPAGTGKTTTCASALAAVVDLQHEWLPILVVAEKNKAIQAAFLSTLKATEENKNRNILFLLSKHARLAFEKESDPTLQLIEPFTLPAKIKEKGPKPDQISWVDFKSEIIGEQSIVFTTIDMIYLTTKYWSCFKPKILVVDDAAATNELSCLLPWVQFRHTIKRFVLTGDQEQLKPYAISGNGTMSTSLFQRLRGSYWPVADLKMNHRMQPNVSEVVKSAFYPGLNFEARSTEEERESGQEKDEEPSTEEEAEDLSEAEDEDTTG</sequence>
<evidence type="ECO:0000259" key="2">
    <source>
        <dbReference type="Pfam" id="PF13086"/>
    </source>
</evidence>
<name>A0AAN8RQD3_9PEZI</name>
<dbReference type="SUPFAM" id="SSF52540">
    <property type="entry name" value="P-loop containing nucleoside triphosphate hydrolases"/>
    <property type="match status" value="1"/>
</dbReference>
<protein>
    <recommendedName>
        <fullName evidence="2">DNA2/NAM7 helicase helicase domain-containing protein</fullName>
    </recommendedName>
</protein>
<reference evidence="3 4" key="1">
    <citation type="submission" date="2019-10" db="EMBL/GenBank/DDBJ databases">
        <authorList>
            <person name="Palmer J.M."/>
        </authorList>
    </citation>
    <scope>NUCLEOTIDE SEQUENCE [LARGE SCALE GENOMIC DNA]</scope>
    <source>
        <strain evidence="3 4">TWF718</strain>
    </source>
</reference>
<keyword evidence="4" id="KW-1185">Reference proteome</keyword>
<dbReference type="Gene3D" id="3.40.50.300">
    <property type="entry name" value="P-loop containing nucleotide triphosphate hydrolases"/>
    <property type="match status" value="1"/>
</dbReference>
<feature type="compositionally biased region" description="Acidic residues" evidence="1">
    <location>
        <begin position="549"/>
        <end position="572"/>
    </location>
</feature>
<dbReference type="InterPro" id="IPR045055">
    <property type="entry name" value="DNA2/NAM7-like"/>
</dbReference>
<dbReference type="InterPro" id="IPR041677">
    <property type="entry name" value="DNA2/NAM7_AAA_11"/>
</dbReference>
<dbReference type="Proteomes" id="UP001313282">
    <property type="component" value="Unassembled WGS sequence"/>
</dbReference>
<dbReference type="InterPro" id="IPR027417">
    <property type="entry name" value="P-loop_NTPase"/>
</dbReference>
<evidence type="ECO:0000313" key="4">
    <source>
        <dbReference type="Proteomes" id="UP001313282"/>
    </source>
</evidence>
<comment type="caution">
    <text evidence="3">The sequence shown here is derived from an EMBL/GenBank/DDBJ whole genome shotgun (WGS) entry which is preliminary data.</text>
</comment>
<feature type="domain" description="DNA2/NAM7 helicase helicase" evidence="2">
    <location>
        <begin position="283"/>
        <end position="363"/>
    </location>
</feature>
<evidence type="ECO:0000313" key="3">
    <source>
        <dbReference type="EMBL" id="KAK6351312.1"/>
    </source>
</evidence>
<gene>
    <name evidence="3" type="ORF">TWF718_004476</name>
</gene>
<dbReference type="Pfam" id="PF13086">
    <property type="entry name" value="AAA_11"/>
    <property type="match status" value="2"/>
</dbReference>
<dbReference type="PANTHER" id="PTHR10887:SF495">
    <property type="entry name" value="HELICASE SENATAXIN ISOFORM X1-RELATED"/>
    <property type="match status" value="1"/>
</dbReference>